<dbReference type="SUPFAM" id="SSF56235">
    <property type="entry name" value="N-terminal nucleophile aminohydrolases (Ntn hydrolases)"/>
    <property type="match status" value="1"/>
</dbReference>
<dbReference type="Proteomes" id="UP000092213">
    <property type="component" value="Chromosome"/>
</dbReference>
<dbReference type="AlphaFoldDB" id="A0A193FSY7"/>
<evidence type="ECO:0000313" key="1">
    <source>
        <dbReference type="EMBL" id="ANN65146.1"/>
    </source>
</evidence>
<name>A0A193FSY7_9BORD</name>
<dbReference type="InterPro" id="IPR043137">
    <property type="entry name" value="GGT_ssub_C"/>
</dbReference>
<dbReference type="Proteomes" id="UP000091897">
    <property type="component" value="Chromosome"/>
</dbReference>
<keyword evidence="3" id="KW-1185">Reference proteome</keyword>
<dbReference type="InterPro" id="IPR052896">
    <property type="entry name" value="GGT-like_enzyme"/>
</dbReference>
<dbReference type="InterPro" id="IPR043138">
    <property type="entry name" value="GGT_lsub"/>
</dbReference>
<gene>
    <name evidence="1" type="ORF">BAU06_01405</name>
    <name evidence="2" type="ORF">BAU08_01395</name>
</gene>
<dbReference type="Gene3D" id="1.10.246.130">
    <property type="match status" value="1"/>
</dbReference>
<evidence type="ECO:0000313" key="4">
    <source>
        <dbReference type="Proteomes" id="UP000092213"/>
    </source>
</evidence>
<proteinExistence type="predicted"/>
<dbReference type="KEGG" id="bbro:BAU06_01405"/>
<reference evidence="3 4" key="1">
    <citation type="submission" date="2016-06" db="EMBL/GenBank/DDBJ databases">
        <title>Complete genome sequences of Bordetella bronchialis and Bordetella flabilis.</title>
        <authorList>
            <person name="LiPuma J.J."/>
            <person name="Spilker T."/>
        </authorList>
    </citation>
    <scope>NUCLEOTIDE SEQUENCE [LARGE SCALE GENOMIC DNA]</scope>
    <source>
        <strain evidence="2 4">AU17976</strain>
        <strain evidence="1 3">AU3182</strain>
    </source>
</reference>
<organism evidence="2 4">
    <name type="scientific">Bordetella bronchialis</name>
    <dbReference type="NCBI Taxonomy" id="463025"/>
    <lineage>
        <taxon>Bacteria</taxon>
        <taxon>Pseudomonadati</taxon>
        <taxon>Pseudomonadota</taxon>
        <taxon>Betaproteobacteria</taxon>
        <taxon>Burkholderiales</taxon>
        <taxon>Alcaligenaceae</taxon>
        <taxon>Bordetella</taxon>
    </lineage>
</organism>
<dbReference type="EMBL" id="CP016171">
    <property type="protein sequence ID" value="ANN70179.1"/>
    <property type="molecule type" value="Genomic_DNA"/>
</dbReference>
<dbReference type="InterPro" id="IPR029055">
    <property type="entry name" value="Ntn_hydrolases_N"/>
</dbReference>
<keyword evidence="2" id="KW-0808">Transferase</keyword>
<dbReference type="Gene3D" id="3.60.20.40">
    <property type="match status" value="1"/>
</dbReference>
<protein>
    <submittedName>
        <fullName evidence="2">Gamma-glutamyltransferase</fullName>
    </submittedName>
</protein>
<dbReference type="PRINTS" id="PR01210">
    <property type="entry name" value="GGTRANSPTASE"/>
</dbReference>
<dbReference type="OrthoDB" id="5297205at2"/>
<dbReference type="PANTHER" id="PTHR43881:SF1">
    <property type="entry name" value="GAMMA-GLUTAMYLTRANSPEPTIDASE (AFU_ORTHOLOGUE AFUA_4G13580)"/>
    <property type="match status" value="1"/>
</dbReference>
<dbReference type="GO" id="GO:0016740">
    <property type="term" value="F:transferase activity"/>
    <property type="evidence" value="ECO:0007669"/>
    <property type="project" value="UniProtKB-KW"/>
</dbReference>
<evidence type="ECO:0000313" key="2">
    <source>
        <dbReference type="EMBL" id="ANN70179.1"/>
    </source>
</evidence>
<dbReference type="STRING" id="463025.BAU08_01395"/>
<dbReference type="Pfam" id="PF01019">
    <property type="entry name" value="G_glu_transpept"/>
    <property type="match status" value="1"/>
</dbReference>
<dbReference type="RefSeq" id="WP_066343403.1">
    <property type="nucleotide sequence ID" value="NZ_CBCSFJ010000031.1"/>
</dbReference>
<evidence type="ECO:0000313" key="3">
    <source>
        <dbReference type="Proteomes" id="UP000091897"/>
    </source>
</evidence>
<sequence length="535" mass="57173">MFPLKPEFWSFPYTSQRMPVLADNVVSTSQPLAASAGLSMLMRGGNAMDAALATAIALTVVEPCMNGIGGDAFAIVWDGRSLHGLNASGRAPAAWTPERYAHLDSMPFRGWDAVTVPGAVSAWRAASERFGSLPFEDLFEPAIRLARDGYPVSPTVQRQWQAQVPGLIGQPGYAEAFAPHGRAPLPGERFVCPGQADTLEKIARSKGESFYRGELAAAIAAHARNTGGSITEADLAAHRADWVEPIRMKYRDVELVEIGPNGQGIGALMALGMLDTLELGALPVDSAASLHLQLEAMKLAFADMYAYVGDPAAMTDVTASHLLDRDYLARRARLIDPRRAAYPGPGNPHGGGTVYLTAADSKGMMVSFIQSNFKGFGSGVVVPGTGIALHNRGWGFSTRAGHPNQVGPGKRPFHTIIPGFVMRDGQPLMTLGLMGGSMQAQGHAQVLCRLADHGQNPQAASDAPRWRIKDDNRGVAMEWNMPAETLQGLKDLGHDVTQSPRFDTEFGCAQMALRLESGGYLAASDHRKDGYAVGC</sequence>
<dbReference type="EMBL" id="CP016170">
    <property type="protein sequence ID" value="ANN65146.1"/>
    <property type="molecule type" value="Genomic_DNA"/>
</dbReference>
<dbReference type="PANTHER" id="PTHR43881">
    <property type="entry name" value="GAMMA-GLUTAMYLTRANSPEPTIDASE (AFU_ORTHOLOGUE AFUA_4G13580)"/>
    <property type="match status" value="1"/>
</dbReference>
<accession>A0A193FSY7</accession>